<feature type="transmembrane region" description="Helical" evidence="1">
    <location>
        <begin position="348"/>
        <end position="367"/>
    </location>
</feature>
<feature type="transmembrane region" description="Helical" evidence="1">
    <location>
        <begin position="94"/>
        <end position="114"/>
    </location>
</feature>
<proteinExistence type="predicted"/>
<feature type="transmembrane region" description="Helical" evidence="1">
    <location>
        <begin position="150"/>
        <end position="170"/>
    </location>
</feature>
<feature type="transmembrane region" description="Helical" evidence="1">
    <location>
        <begin position="239"/>
        <end position="258"/>
    </location>
</feature>
<feature type="transmembrane region" description="Helical" evidence="1">
    <location>
        <begin position="55"/>
        <end position="73"/>
    </location>
</feature>
<evidence type="ECO:0000313" key="2">
    <source>
        <dbReference type="EMBL" id="MFC3125722.1"/>
    </source>
</evidence>
<dbReference type="Pfam" id="PF10129">
    <property type="entry name" value="OpgC_C"/>
    <property type="match status" value="1"/>
</dbReference>
<comment type="caution">
    <text evidence="2">The sequence shown here is derived from an EMBL/GenBank/DDBJ whole genome shotgun (WGS) entry which is preliminary data.</text>
</comment>
<gene>
    <name evidence="2" type="ORF">ACFOD4_11650</name>
</gene>
<feature type="transmembrane region" description="Helical" evidence="1">
    <location>
        <begin position="210"/>
        <end position="227"/>
    </location>
</feature>
<protein>
    <submittedName>
        <fullName evidence="2">OpgC family protein</fullName>
    </submittedName>
</protein>
<feature type="transmembrane region" description="Helical" evidence="1">
    <location>
        <begin position="320"/>
        <end position="336"/>
    </location>
</feature>
<organism evidence="2 3">
    <name type="scientific">Teichococcus globiformis</name>
    <dbReference type="NCBI Taxonomy" id="2307229"/>
    <lineage>
        <taxon>Bacteria</taxon>
        <taxon>Pseudomonadati</taxon>
        <taxon>Pseudomonadota</taxon>
        <taxon>Alphaproteobacteria</taxon>
        <taxon>Acetobacterales</taxon>
        <taxon>Roseomonadaceae</taxon>
        <taxon>Roseomonas</taxon>
    </lineage>
</organism>
<dbReference type="PIRSF" id="PIRSF028704">
    <property type="entry name" value="UPC028704"/>
    <property type="match status" value="1"/>
</dbReference>
<dbReference type="Proteomes" id="UP001595593">
    <property type="component" value="Unassembled WGS sequence"/>
</dbReference>
<evidence type="ECO:0000313" key="3">
    <source>
        <dbReference type="Proteomes" id="UP001595593"/>
    </source>
</evidence>
<evidence type="ECO:0000256" key="1">
    <source>
        <dbReference type="SAM" id="Phobius"/>
    </source>
</evidence>
<reference evidence="3" key="1">
    <citation type="journal article" date="2019" name="Int. J. Syst. Evol. Microbiol.">
        <title>The Global Catalogue of Microorganisms (GCM) 10K type strain sequencing project: providing services to taxonomists for standard genome sequencing and annotation.</title>
        <authorList>
            <consortium name="The Broad Institute Genomics Platform"/>
            <consortium name="The Broad Institute Genome Sequencing Center for Infectious Disease"/>
            <person name="Wu L."/>
            <person name="Ma J."/>
        </authorList>
    </citation>
    <scope>NUCLEOTIDE SEQUENCE [LARGE SCALE GENOMIC DNA]</scope>
    <source>
        <strain evidence="3">KCTC 52094</strain>
    </source>
</reference>
<keyword evidence="3" id="KW-1185">Reference proteome</keyword>
<dbReference type="EMBL" id="JBHRTN010000010">
    <property type="protein sequence ID" value="MFC3125722.1"/>
    <property type="molecule type" value="Genomic_DNA"/>
</dbReference>
<name>A0ABV7G3X8_9PROT</name>
<keyword evidence="1" id="KW-1133">Transmembrane helix</keyword>
<dbReference type="PANTHER" id="PTHR38592">
    <property type="entry name" value="BLL4819 PROTEIN"/>
    <property type="match status" value="1"/>
</dbReference>
<sequence>MGLGSQVTAGGVVGSGRDTALDVWRGFALATIFINHVSGNVLEAVTHKNFGFSDAADLFVFFAGYAAACAYFGKYLSGQRLAISTKVLSRAVSLYTTHLALVVLGGAVFSLGVIRTGDLGLFSVIALEPLMMDPAEALVSAAMLLYQPGFLNILPLYFVLIGSLPLLMLVAARSIPVALGLSGAMWLLAGLGGINFQTYPLPGGWFFNPLSWQFLFVLGFALGTRRLRHSHATWYSRPLWWACAAYLAVALLLVRGTGLPPSGWLPLPDFLTLPEKQFLSLPRLLHVLALCYFVVHSPLQGWVRGFSARNPLAMMGRHSLPVFCTGLVVSISGVALKETGFDGAVFDITYVSAGLAVQIAVAALLTATEKRRGGGNAAQPVAVRAS</sequence>
<accession>A0ABV7G3X8</accession>
<feature type="transmembrane region" description="Helical" evidence="1">
    <location>
        <begin position="278"/>
        <end position="299"/>
    </location>
</feature>
<dbReference type="RefSeq" id="WP_379596610.1">
    <property type="nucleotide sequence ID" value="NZ_JBHRTN010000010.1"/>
</dbReference>
<dbReference type="InterPro" id="IPR014550">
    <property type="entry name" value="UCP028704_OpgC"/>
</dbReference>
<dbReference type="PANTHER" id="PTHR38592:SF3">
    <property type="entry name" value="BLL4819 PROTEIN"/>
    <property type="match status" value="1"/>
</dbReference>
<keyword evidence="1" id="KW-0472">Membrane</keyword>
<keyword evidence="1" id="KW-0812">Transmembrane</keyword>
<feature type="transmembrane region" description="Helical" evidence="1">
    <location>
        <begin position="177"/>
        <end position="198"/>
    </location>
</feature>